<name>A0A4V2F7J2_9FLAO</name>
<feature type="transmembrane region" description="Helical" evidence="1">
    <location>
        <begin position="224"/>
        <end position="255"/>
    </location>
</feature>
<keyword evidence="3" id="KW-1185">Reference proteome</keyword>
<dbReference type="RefSeq" id="WP_130285815.1">
    <property type="nucleotide sequence ID" value="NZ_SGXE01000001.1"/>
</dbReference>
<protein>
    <submittedName>
        <fullName evidence="2">Uncharacterized protein DUF3667</fullName>
    </submittedName>
</protein>
<organism evidence="2 3">
    <name type="scientific">Aquimarina brevivitae</name>
    <dbReference type="NCBI Taxonomy" id="323412"/>
    <lineage>
        <taxon>Bacteria</taxon>
        <taxon>Pseudomonadati</taxon>
        <taxon>Bacteroidota</taxon>
        <taxon>Flavobacteriia</taxon>
        <taxon>Flavobacteriales</taxon>
        <taxon>Flavobacteriaceae</taxon>
        <taxon>Aquimarina</taxon>
    </lineage>
</organism>
<dbReference type="Pfam" id="PF12412">
    <property type="entry name" value="DUF3667"/>
    <property type="match status" value="1"/>
</dbReference>
<keyword evidence="1" id="KW-1133">Transmembrane helix</keyword>
<dbReference type="Proteomes" id="UP000292262">
    <property type="component" value="Unassembled WGS sequence"/>
</dbReference>
<comment type="caution">
    <text evidence="2">The sequence shown here is derived from an EMBL/GenBank/DDBJ whole genome shotgun (WGS) entry which is preliminary data.</text>
</comment>
<dbReference type="InterPro" id="IPR022134">
    <property type="entry name" value="DUF3667"/>
</dbReference>
<gene>
    <name evidence="2" type="ORF">EV197_1240</name>
</gene>
<evidence type="ECO:0000256" key="1">
    <source>
        <dbReference type="SAM" id="Phobius"/>
    </source>
</evidence>
<dbReference type="CDD" id="cd00350">
    <property type="entry name" value="rubredoxin_like"/>
    <property type="match status" value="1"/>
</dbReference>
<reference evidence="2 3" key="1">
    <citation type="submission" date="2019-02" db="EMBL/GenBank/DDBJ databases">
        <title>Genomic Encyclopedia of Type Strains, Phase IV (KMG-IV): sequencing the most valuable type-strain genomes for metagenomic binning, comparative biology and taxonomic classification.</title>
        <authorList>
            <person name="Goeker M."/>
        </authorList>
    </citation>
    <scope>NUCLEOTIDE SEQUENCE [LARGE SCALE GENOMIC DNA]</scope>
    <source>
        <strain evidence="2 3">DSM 17196</strain>
    </source>
</reference>
<dbReference type="OrthoDB" id="1143019at2"/>
<sequence>MNALVNVTNCKNCGYQIEEFNFCPKCGAKKITKRITFRNLVDDFADRYLNLDNSLLKTFVDLFKRPSAVIDGYIHGVRKRYINAFSYFAIAITITGAYSFLVKDKLKIMITQASDSAAQMEIQEKTFDIVSQYNSIISFMFIPLLAILSRIVFWNYKKYNLTEHFVIYLYAYSHIIAVVSIITLPFVFTVDQFWEVTALQFLIYILYVAYVLKELYQLNLKSIILKTLLFLVLGGIGYFLVSVGVVILLMAIGVIDFAEMVNMQAR</sequence>
<evidence type="ECO:0000313" key="3">
    <source>
        <dbReference type="Proteomes" id="UP000292262"/>
    </source>
</evidence>
<feature type="transmembrane region" description="Helical" evidence="1">
    <location>
        <begin position="81"/>
        <end position="101"/>
    </location>
</feature>
<dbReference type="EMBL" id="SGXE01000001">
    <property type="protein sequence ID" value="RZT00010.1"/>
    <property type="molecule type" value="Genomic_DNA"/>
</dbReference>
<accession>A0A4V2F7J2</accession>
<keyword evidence="1" id="KW-0472">Membrane</keyword>
<evidence type="ECO:0000313" key="2">
    <source>
        <dbReference type="EMBL" id="RZT00010.1"/>
    </source>
</evidence>
<dbReference type="AlphaFoldDB" id="A0A4V2F7J2"/>
<proteinExistence type="predicted"/>
<feature type="transmembrane region" description="Helical" evidence="1">
    <location>
        <begin position="133"/>
        <end position="153"/>
    </location>
</feature>
<feature type="transmembrane region" description="Helical" evidence="1">
    <location>
        <begin position="193"/>
        <end position="212"/>
    </location>
</feature>
<feature type="transmembrane region" description="Helical" evidence="1">
    <location>
        <begin position="165"/>
        <end position="187"/>
    </location>
</feature>
<keyword evidence="1" id="KW-0812">Transmembrane</keyword>